<organism evidence="2 3">
    <name type="scientific">Paragonimus skrjabini miyazakii</name>
    <dbReference type="NCBI Taxonomy" id="59628"/>
    <lineage>
        <taxon>Eukaryota</taxon>
        <taxon>Metazoa</taxon>
        <taxon>Spiralia</taxon>
        <taxon>Lophotrochozoa</taxon>
        <taxon>Platyhelminthes</taxon>
        <taxon>Trematoda</taxon>
        <taxon>Digenea</taxon>
        <taxon>Plagiorchiida</taxon>
        <taxon>Troglotremata</taxon>
        <taxon>Troglotrematidae</taxon>
        <taxon>Paragonimus</taxon>
    </lineage>
</organism>
<dbReference type="PANTHER" id="PTHR19871:SF14">
    <property type="entry name" value="DUF4062 DOMAIN-CONTAINING PROTEIN"/>
    <property type="match status" value="1"/>
</dbReference>
<dbReference type="InterPro" id="IPR052752">
    <property type="entry name" value="NACHT-WD_repeat"/>
</dbReference>
<dbReference type="Proteomes" id="UP000822476">
    <property type="component" value="Unassembled WGS sequence"/>
</dbReference>
<dbReference type="PANTHER" id="PTHR19871">
    <property type="entry name" value="BETA TRANSDUCIN-RELATED PROTEIN"/>
    <property type="match status" value="1"/>
</dbReference>
<gene>
    <name evidence="2" type="ORF">EG68_08074</name>
</gene>
<feature type="region of interest" description="Disordered" evidence="1">
    <location>
        <begin position="145"/>
        <end position="174"/>
    </location>
</feature>
<reference evidence="2" key="1">
    <citation type="submission" date="2019-07" db="EMBL/GenBank/DDBJ databases">
        <title>Annotation for the trematode Paragonimus miyazaki's.</title>
        <authorList>
            <person name="Choi Y.-J."/>
        </authorList>
    </citation>
    <scope>NUCLEOTIDE SEQUENCE</scope>
    <source>
        <strain evidence="2">Japan</strain>
    </source>
</reference>
<protein>
    <recommendedName>
        <fullName evidence="4">NACHT domain-containing protein</fullName>
    </recommendedName>
</protein>
<name>A0A8S9YJY2_9TREM</name>
<evidence type="ECO:0008006" key="4">
    <source>
        <dbReference type="Google" id="ProtNLM"/>
    </source>
</evidence>
<keyword evidence="3" id="KW-1185">Reference proteome</keyword>
<accession>A0A8S9YJY2</accession>
<feature type="compositionally biased region" description="Low complexity" evidence="1">
    <location>
        <begin position="155"/>
        <end position="169"/>
    </location>
</feature>
<evidence type="ECO:0000256" key="1">
    <source>
        <dbReference type="SAM" id="MobiDB-lite"/>
    </source>
</evidence>
<sequence>MQNTWKQIRLFVDILRFVIVASRFIFSCFHQDESQDHLERRTCSSYLRLDERALLAQVTPLEESIKQKTELAQGLRPEPLEKWYRTSTKGAEKTDQMCYLQPVSLVVFVLQLNVVIEMETKAILNATSESQDCLVVIRCQEDPPVADEQSSGTHSIQSQSVSMGSSNEQPRPSMNIMEPINTVYNAFIEAPFTESENRARKLIDYARLRVPQCNQVQHDINASVNPSLEQRIRCTRPPLYPLDCQDHASYLEQICRDLKALCSQSLEHEMTRRLRTESRGRTFQTAVNKVVIRNRLWTLEYELAAHWEMCHTLASEFIGRTETLNDIIDWMSLEIQNREGGANNTEDPGGKFSLLIVNGASGCGKSVLLARPRVIYRSVGSSTLSMKLLDFLHYLSLELSTKMSSSTISDNYDGLRNAIHQALMEATYEQNRTVPLVIILDGTEILEEFIQRKADFPLSWLPIQWLQNHPRLNCDVFLIISATSKQDNGSFTGFGGMLDLLHIPEQIGPDSCYKQVHLSPLSQWDKTVCMDTWTEEQCIGSKIPDSISAQVVPDTINQPITLRLFTALVNRCVSSDGLTNLKDCTLTTLFHIWFAQAELQFGQARVQFVMRHLVAARWGLDDEDVLTLYRQHASMQLKSKSGMRMAHRQSIQAANLNQSLALMLTHQPAVTSHWWSHFRNTYLMPIGLLAKRRNPPEGSSTLWYLRQQVVEELIRLRYLDGPNRTITYHTLADWCQQDMHDYNTTMPSSLGWRCLHELPVYLSKSDQKQRLRNACWFNPTWLKGLLYIALELRGVRGSVQRLLDEITATLYYLYADKWEAIQLDLASQQTDIEIMQRYTIDRHVPVILKLISEDTELFQLLGALCSWKNQLQCNPTLINSLFYTQFYNTKTELESKPRDTPGEEQDGEMDIEEDIRRSDLRGLVDRIRSERKNCILQPVNFQLNATLGSLSLIGENLTSAVKQTSLCYSQIVINIDALTYTADGDRLALGIRNTRTCVTKTEVWSLKSNVVCWSQVMEARSMNKICQLNWVSDHALLVVHSPSQVITLWPVEILQSTAQHYWQLSDVVTGVHEEVSVRVVNTEVPELVFILVLQLGLCRVNVWRWSYGTIEFVHSSVTLVDSMQMPNYQSPFNVYRHMSLPMVAKSSSELLFTAAATDAKLQFVCAHKHESTAKMTSFELKGNPLTLNFKNVSKQRMLKCPCKGTRIVAMETTERGPIVLASRAPSLELPGEPVIGCLDLFDLNTGNFLNHIEAGSNVFAFAEAPSLGYGLLTQSTPNQLRLLLCKDGVNLLTVAISSGKKNNQCFNKELIHWNLMSRVYKLLDQSDLLFHISATPNELPAALTTSICNLNRLSLCFGTDAESRCLVWHCDPSHAIVRPAEKSRPSTRTNPEMWQDLQTDSQNPPRLFYLFRDPDQDVCLGLFQQLGDLKSVNDYVTFDSWYTMFAFPVIAHKRHSAQWSATDRFILQGRTLVVLGKLGYSKVVEACK</sequence>
<evidence type="ECO:0000313" key="3">
    <source>
        <dbReference type="Proteomes" id="UP000822476"/>
    </source>
</evidence>
<comment type="caution">
    <text evidence="2">The sequence shown here is derived from an EMBL/GenBank/DDBJ whole genome shotgun (WGS) entry which is preliminary data.</text>
</comment>
<evidence type="ECO:0000313" key="2">
    <source>
        <dbReference type="EMBL" id="KAF7255002.1"/>
    </source>
</evidence>
<dbReference type="EMBL" id="JTDE01004419">
    <property type="protein sequence ID" value="KAF7255002.1"/>
    <property type="molecule type" value="Genomic_DNA"/>
</dbReference>
<proteinExistence type="predicted"/>
<dbReference type="OrthoDB" id="2325716at2759"/>